<gene>
    <name evidence="1" type="ORF">EVAR_5444_1</name>
</gene>
<reference evidence="1 2" key="1">
    <citation type="journal article" date="2019" name="Commun. Biol.">
        <title>The bagworm genome reveals a unique fibroin gene that provides high tensile strength.</title>
        <authorList>
            <person name="Kono N."/>
            <person name="Nakamura H."/>
            <person name="Ohtoshi R."/>
            <person name="Tomita M."/>
            <person name="Numata K."/>
            <person name="Arakawa K."/>
        </authorList>
    </citation>
    <scope>NUCLEOTIDE SEQUENCE [LARGE SCALE GENOMIC DNA]</scope>
</reference>
<dbReference type="AlphaFoldDB" id="A0A4C1T8V8"/>
<dbReference type="EMBL" id="BGZK01000043">
    <property type="protein sequence ID" value="GBP10862.1"/>
    <property type="molecule type" value="Genomic_DNA"/>
</dbReference>
<sequence length="107" mass="11408">MRPRALAHIGTPSFATDVAAVHCQHRVANRCRPASAAAPINILAKSYNNRSLRSRVELIKAEFDRSLRAVSVRSGVGVGALPAKRCLGDLLLLASSKLAGIEYMAGK</sequence>
<dbReference type="Proteomes" id="UP000299102">
    <property type="component" value="Unassembled WGS sequence"/>
</dbReference>
<keyword evidence="2" id="KW-1185">Reference proteome</keyword>
<comment type="caution">
    <text evidence="1">The sequence shown here is derived from an EMBL/GenBank/DDBJ whole genome shotgun (WGS) entry which is preliminary data.</text>
</comment>
<protein>
    <submittedName>
        <fullName evidence="1">Uncharacterized protein</fullName>
    </submittedName>
</protein>
<evidence type="ECO:0000313" key="1">
    <source>
        <dbReference type="EMBL" id="GBP10862.1"/>
    </source>
</evidence>
<organism evidence="1 2">
    <name type="scientific">Eumeta variegata</name>
    <name type="common">Bagworm moth</name>
    <name type="synonym">Eumeta japonica</name>
    <dbReference type="NCBI Taxonomy" id="151549"/>
    <lineage>
        <taxon>Eukaryota</taxon>
        <taxon>Metazoa</taxon>
        <taxon>Ecdysozoa</taxon>
        <taxon>Arthropoda</taxon>
        <taxon>Hexapoda</taxon>
        <taxon>Insecta</taxon>
        <taxon>Pterygota</taxon>
        <taxon>Neoptera</taxon>
        <taxon>Endopterygota</taxon>
        <taxon>Lepidoptera</taxon>
        <taxon>Glossata</taxon>
        <taxon>Ditrysia</taxon>
        <taxon>Tineoidea</taxon>
        <taxon>Psychidae</taxon>
        <taxon>Oiketicinae</taxon>
        <taxon>Eumeta</taxon>
    </lineage>
</organism>
<evidence type="ECO:0000313" key="2">
    <source>
        <dbReference type="Proteomes" id="UP000299102"/>
    </source>
</evidence>
<proteinExistence type="predicted"/>
<accession>A0A4C1T8V8</accession>
<name>A0A4C1T8V8_EUMVA</name>